<keyword evidence="3" id="KW-0378">Hydrolase</keyword>
<dbReference type="Pfam" id="PF07687">
    <property type="entry name" value="M20_dimer"/>
    <property type="match status" value="1"/>
</dbReference>
<dbReference type="Pfam" id="PF01546">
    <property type="entry name" value="Peptidase_M20"/>
    <property type="match status" value="1"/>
</dbReference>
<dbReference type="RefSeq" id="WP_136532932.1">
    <property type="nucleotide sequence ID" value="NZ_STGY01000007.1"/>
</dbReference>
<sequence>MSDVVNAVRAAMPAVRIDLEALVRIPAVAFEGLDHEPVRRGADAVQRLLTDAGASETRQIRHGEGQPSVYAHFPAPAGQPTVLLYAHQDVQPVGDLARWDQPDPFEVVERNGRLYGRGVADDKAGVMAHIAALRAYGGKPPVGVKLFIEGEEEFGSPTLEALLREHRETLSADVVVIADSTNWRTEVPALTTTLRGVINVYVEVATATGAVHSGIFGGPVPDALTALARLMATLHDDAGDVAVAGLVTGRGSDLDYDEASLREEAGMLEGTEFIGTGRLTERMWSKPTATVLGIDCPGAAEAANALQPTARAKVSFRLAPGDSAANAVKAVSAHFEANAPWGARVTVTPEGGAGDPSAIDSTGPAFDAARAAFAEAWDGTAPVEIGIGGSIPMIATFQELFPEAAILVTGVEDQYSNPHGPNESLDLGMFERVCVAEALLLAKLAN</sequence>
<dbReference type="PANTHER" id="PTHR43270:SF12">
    <property type="entry name" value="SUCCINYL-DIAMINOPIMELATE DESUCCINYLASE"/>
    <property type="match status" value="1"/>
</dbReference>
<dbReference type="AlphaFoldDB" id="A0A4S8QH83"/>
<feature type="domain" description="Peptidase M20 dimerisation" evidence="4">
    <location>
        <begin position="194"/>
        <end position="342"/>
    </location>
</feature>
<dbReference type="SUPFAM" id="SSF53187">
    <property type="entry name" value="Zn-dependent exopeptidases"/>
    <property type="match status" value="1"/>
</dbReference>
<dbReference type="PANTHER" id="PTHR43270">
    <property type="entry name" value="BETA-ALA-HIS DIPEPTIDASE"/>
    <property type="match status" value="1"/>
</dbReference>
<evidence type="ECO:0000256" key="3">
    <source>
        <dbReference type="ARBA" id="ARBA00022801"/>
    </source>
</evidence>
<dbReference type="GO" id="GO:0006508">
    <property type="term" value="P:proteolysis"/>
    <property type="evidence" value="ECO:0007669"/>
    <property type="project" value="UniProtKB-KW"/>
</dbReference>
<dbReference type="NCBIfam" id="NF005914">
    <property type="entry name" value="PRK07907.1"/>
    <property type="match status" value="1"/>
</dbReference>
<keyword evidence="2" id="KW-0479">Metal-binding</keyword>
<keyword evidence="1" id="KW-0645">Protease</keyword>
<evidence type="ECO:0000256" key="1">
    <source>
        <dbReference type="ARBA" id="ARBA00022670"/>
    </source>
</evidence>
<dbReference type="OrthoDB" id="9761532at2"/>
<dbReference type="InterPro" id="IPR051458">
    <property type="entry name" value="Cyt/Met_Dipeptidase"/>
</dbReference>
<dbReference type="Gene3D" id="3.30.70.360">
    <property type="match status" value="1"/>
</dbReference>
<dbReference type="InterPro" id="IPR002933">
    <property type="entry name" value="Peptidase_M20"/>
</dbReference>
<organism evidence="5 6">
    <name type="scientific">Glycomyces buryatensis</name>
    <dbReference type="NCBI Taxonomy" id="2570927"/>
    <lineage>
        <taxon>Bacteria</taxon>
        <taxon>Bacillati</taxon>
        <taxon>Actinomycetota</taxon>
        <taxon>Actinomycetes</taxon>
        <taxon>Glycomycetales</taxon>
        <taxon>Glycomycetaceae</taxon>
        <taxon>Glycomyces</taxon>
    </lineage>
</organism>
<evidence type="ECO:0000256" key="2">
    <source>
        <dbReference type="ARBA" id="ARBA00022723"/>
    </source>
</evidence>
<dbReference type="GO" id="GO:0008233">
    <property type="term" value="F:peptidase activity"/>
    <property type="evidence" value="ECO:0007669"/>
    <property type="project" value="UniProtKB-KW"/>
</dbReference>
<evidence type="ECO:0000313" key="5">
    <source>
        <dbReference type="EMBL" id="THV43091.1"/>
    </source>
</evidence>
<keyword evidence="6" id="KW-1185">Reference proteome</keyword>
<reference evidence="6" key="1">
    <citation type="submission" date="2019-04" db="EMBL/GenBank/DDBJ databases">
        <title>Nocardioides xinjiangensis sp. nov.</title>
        <authorList>
            <person name="Liu S."/>
        </authorList>
    </citation>
    <scope>NUCLEOTIDE SEQUENCE [LARGE SCALE GENOMIC DNA]</scope>
    <source>
        <strain evidence="6">18</strain>
    </source>
</reference>
<name>A0A4S8QH83_9ACTN</name>
<dbReference type="GO" id="GO:0046872">
    <property type="term" value="F:metal ion binding"/>
    <property type="evidence" value="ECO:0007669"/>
    <property type="project" value="UniProtKB-KW"/>
</dbReference>
<dbReference type="InterPro" id="IPR011650">
    <property type="entry name" value="Peptidase_M20_dimer"/>
</dbReference>
<dbReference type="Proteomes" id="UP000308760">
    <property type="component" value="Unassembled WGS sequence"/>
</dbReference>
<proteinExistence type="predicted"/>
<evidence type="ECO:0000259" key="4">
    <source>
        <dbReference type="Pfam" id="PF07687"/>
    </source>
</evidence>
<protein>
    <submittedName>
        <fullName evidence="5">Dipeptidase</fullName>
    </submittedName>
</protein>
<dbReference type="EMBL" id="STGY01000007">
    <property type="protein sequence ID" value="THV43091.1"/>
    <property type="molecule type" value="Genomic_DNA"/>
</dbReference>
<gene>
    <name evidence="5" type="ORF">FAB82_02325</name>
</gene>
<reference evidence="5 6" key="2">
    <citation type="submission" date="2019-05" db="EMBL/GenBank/DDBJ databases">
        <title>Glycomyces buryatensis sp. nov.</title>
        <authorList>
            <person name="Nikitina E."/>
        </authorList>
    </citation>
    <scope>NUCLEOTIDE SEQUENCE [LARGE SCALE GENOMIC DNA]</scope>
    <source>
        <strain evidence="5 6">18</strain>
    </source>
</reference>
<dbReference type="Gene3D" id="3.40.630.10">
    <property type="entry name" value="Zn peptidases"/>
    <property type="match status" value="1"/>
</dbReference>
<comment type="caution">
    <text evidence="5">The sequence shown here is derived from an EMBL/GenBank/DDBJ whole genome shotgun (WGS) entry which is preliminary data.</text>
</comment>
<evidence type="ECO:0000313" key="6">
    <source>
        <dbReference type="Proteomes" id="UP000308760"/>
    </source>
</evidence>
<accession>A0A4S8QH83</accession>